<feature type="non-terminal residue" evidence="1">
    <location>
        <position position="1"/>
    </location>
</feature>
<dbReference type="GO" id="GO:0032259">
    <property type="term" value="P:methylation"/>
    <property type="evidence" value="ECO:0007669"/>
    <property type="project" value="UniProtKB-KW"/>
</dbReference>
<keyword evidence="1" id="KW-0489">Methyltransferase</keyword>
<dbReference type="Gene3D" id="3.40.50.150">
    <property type="entry name" value="Vaccinia Virus protein VP39"/>
    <property type="match status" value="1"/>
</dbReference>
<proteinExistence type="predicted"/>
<organism evidence="1 2">
    <name type="scientific">Mycobacterium angelicum</name>
    <dbReference type="NCBI Taxonomy" id="470074"/>
    <lineage>
        <taxon>Bacteria</taxon>
        <taxon>Bacillati</taxon>
        <taxon>Actinomycetota</taxon>
        <taxon>Actinomycetes</taxon>
        <taxon>Mycobacteriales</taxon>
        <taxon>Mycobacteriaceae</taxon>
        <taxon>Mycobacterium</taxon>
    </lineage>
</organism>
<dbReference type="InterPro" id="IPR029063">
    <property type="entry name" value="SAM-dependent_MTases_sf"/>
</dbReference>
<comment type="caution">
    <text evidence="1">The sequence shown here is derived from an EMBL/GenBank/DDBJ whole genome shotgun (WGS) entry which is preliminary data.</text>
</comment>
<dbReference type="GO" id="GO:0008168">
    <property type="term" value="F:methyltransferase activity"/>
    <property type="evidence" value="ECO:0007669"/>
    <property type="project" value="UniProtKB-KW"/>
</dbReference>
<dbReference type="SUPFAM" id="SSF53335">
    <property type="entry name" value="S-adenosyl-L-methionine-dependent methyltransferases"/>
    <property type="match status" value="1"/>
</dbReference>
<evidence type="ECO:0000313" key="1">
    <source>
        <dbReference type="EMBL" id="ORA01436.1"/>
    </source>
</evidence>
<evidence type="ECO:0000313" key="2">
    <source>
        <dbReference type="Proteomes" id="UP000192284"/>
    </source>
</evidence>
<sequence>SNPNVTVDHLDLDGDLPAEAHQYDVVYCYGVLYHLSRPAEALAWMCDRAVDLLLLETCVSYSGEDEPFLVSERASSPSQAIT</sequence>
<feature type="non-terminal residue" evidence="1">
    <location>
        <position position="82"/>
    </location>
</feature>
<name>A0A1W9YN26_MYCAN</name>
<keyword evidence="1" id="KW-0808">Transferase</keyword>
<protein>
    <submittedName>
        <fullName evidence="1">SAM-dependent methyltransferase</fullName>
    </submittedName>
</protein>
<gene>
    <name evidence="1" type="ORF">BST12_30145</name>
</gene>
<dbReference type="AlphaFoldDB" id="A0A1W9YN26"/>
<keyword evidence="2" id="KW-1185">Reference proteome</keyword>
<reference evidence="1 2" key="1">
    <citation type="submission" date="2017-02" db="EMBL/GenBank/DDBJ databases">
        <title>The new phylogeny of genus Mycobacterium.</title>
        <authorList>
            <person name="Tortoli E."/>
            <person name="Trovato A."/>
            <person name="Cirillo D.M."/>
        </authorList>
    </citation>
    <scope>NUCLEOTIDE SEQUENCE [LARGE SCALE GENOMIC DNA]</scope>
    <source>
        <strain evidence="1 2">DSM 45057</strain>
    </source>
</reference>
<accession>A0A1W9YN26</accession>
<dbReference type="Proteomes" id="UP000192284">
    <property type="component" value="Unassembled WGS sequence"/>
</dbReference>
<dbReference type="EMBL" id="MVHE01000429">
    <property type="protein sequence ID" value="ORA01436.1"/>
    <property type="molecule type" value="Genomic_DNA"/>
</dbReference>